<accession>A0A2V1D427</accession>
<dbReference type="AlphaFoldDB" id="A0A2V1D427"/>
<reference evidence="2 3" key="1">
    <citation type="journal article" date="2018" name="Sci. Rep.">
        <title>Comparative genomics provides insights into the lifestyle and reveals functional heterogeneity of dark septate endophytic fungi.</title>
        <authorList>
            <person name="Knapp D.G."/>
            <person name="Nemeth J.B."/>
            <person name="Barry K."/>
            <person name="Hainaut M."/>
            <person name="Henrissat B."/>
            <person name="Johnson J."/>
            <person name="Kuo A."/>
            <person name="Lim J.H.P."/>
            <person name="Lipzen A."/>
            <person name="Nolan M."/>
            <person name="Ohm R.A."/>
            <person name="Tamas L."/>
            <person name="Grigoriev I.V."/>
            <person name="Spatafora J.W."/>
            <person name="Nagy L.G."/>
            <person name="Kovacs G.M."/>
        </authorList>
    </citation>
    <scope>NUCLEOTIDE SEQUENCE [LARGE SCALE GENOMIC DNA]</scope>
    <source>
        <strain evidence="2 3">DSE2036</strain>
    </source>
</reference>
<gene>
    <name evidence="2" type="ORF">DM02DRAFT_263882</name>
</gene>
<evidence type="ECO:0000313" key="2">
    <source>
        <dbReference type="EMBL" id="PVH92781.1"/>
    </source>
</evidence>
<evidence type="ECO:0000313" key="3">
    <source>
        <dbReference type="Proteomes" id="UP000244855"/>
    </source>
</evidence>
<keyword evidence="1" id="KW-0812">Transmembrane</keyword>
<proteinExistence type="predicted"/>
<evidence type="ECO:0000256" key="1">
    <source>
        <dbReference type="SAM" id="Phobius"/>
    </source>
</evidence>
<keyword evidence="1" id="KW-1133">Transmembrane helix</keyword>
<organism evidence="2 3">
    <name type="scientific">Periconia macrospinosa</name>
    <dbReference type="NCBI Taxonomy" id="97972"/>
    <lineage>
        <taxon>Eukaryota</taxon>
        <taxon>Fungi</taxon>
        <taxon>Dikarya</taxon>
        <taxon>Ascomycota</taxon>
        <taxon>Pezizomycotina</taxon>
        <taxon>Dothideomycetes</taxon>
        <taxon>Pleosporomycetidae</taxon>
        <taxon>Pleosporales</taxon>
        <taxon>Massarineae</taxon>
        <taxon>Periconiaceae</taxon>
        <taxon>Periconia</taxon>
    </lineage>
</organism>
<sequence>MCRIYQLKNVIRYVHQGGRLMRAKVMFRMDVSFIQCSVYCALIVGFHLLGTRPPQSNATFNCLLCFLSISLLSCSCRNRGTDCLVRKD</sequence>
<protein>
    <submittedName>
        <fullName evidence="2">Uncharacterized protein</fullName>
    </submittedName>
</protein>
<name>A0A2V1D427_9PLEO</name>
<dbReference type="Proteomes" id="UP000244855">
    <property type="component" value="Unassembled WGS sequence"/>
</dbReference>
<feature type="transmembrane region" description="Helical" evidence="1">
    <location>
        <begin position="25"/>
        <end position="46"/>
    </location>
</feature>
<dbReference type="EMBL" id="KZ805648">
    <property type="protein sequence ID" value="PVH92781.1"/>
    <property type="molecule type" value="Genomic_DNA"/>
</dbReference>
<keyword evidence="1" id="KW-0472">Membrane</keyword>
<keyword evidence="3" id="KW-1185">Reference proteome</keyword>